<dbReference type="KEGG" id="sclo:SCLO_1000270"/>
<dbReference type="Pfam" id="PF18480">
    <property type="entry name" value="DUF5615"/>
    <property type="match status" value="1"/>
</dbReference>
<reference evidence="2 3" key="1">
    <citation type="submission" date="2016-10" db="EMBL/GenBank/DDBJ databases">
        <title>Complete Genome Sequence of the Nonylphenol-Degrading Bacterium Sphingobium cloacae JCM 10874T.</title>
        <authorList>
            <person name="Ootsuka M."/>
            <person name="Nishizawa T."/>
            <person name="Ohta H."/>
        </authorList>
    </citation>
    <scope>NUCLEOTIDE SEQUENCE [LARGE SCALE GENOMIC DNA]</scope>
    <source>
        <strain evidence="2 3">JCM 10874</strain>
    </source>
</reference>
<keyword evidence="3" id="KW-1185">Reference proteome</keyword>
<proteinExistence type="predicted"/>
<dbReference type="RefSeq" id="WP_066522166.1">
    <property type="nucleotide sequence ID" value="NZ_AP017655.1"/>
</dbReference>
<evidence type="ECO:0000259" key="1">
    <source>
        <dbReference type="Pfam" id="PF18480"/>
    </source>
</evidence>
<dbReference type="OrthoDB" id="7363756at2"/>
<dbReference type="Proteomes" id="UP000218272">
    <property type="component" value="Chromosome SCLO_1"/>
</dbReference>
<sequence>MNLLIDECLHTSLVAVAVARGHQASHINWLGLSGEADWDLMPRIIGNDFTFVTNNAADFRRLYAQQPLHAGLVIIVPQVPPAQQRELLEIVLDEFREGGDPVNEAIEIRIEDGEAVIERYSLPDSDEA</sequence>
<name>A0A1E1EXS6_9SPHN</name>
<gene>
    <name evidence="2" type="ORF">SCLO_1000270</name>
</gene>
<evidence type="ECO:0000313" key="2">
    <source>
        <dbReference type="EMBL" id="BAV63067.1"/>
    </source>
</evidence>
<evidence type="ECO:0000313" key="3">
    <source>
        <dbReference type="Proteomes" id="UP000218272"/>
    </source>
</evidence>
<dbReference type="EMBL" id="AP017655">
    <property type="protein sequence ID" value="BAV63067.1"/>
    <property type="molecule type" value="Genomic_DNA"/>
</dbReference>
<organism evidence="2 3">
    <name type="scientific">Sphingobium cloacae</name>
    <dbReference type="NCBI Taxonomy" id="120107"/>
    <lineage>
        <taxon>Bacteria</taxon>
        <taxon>Pseudomonadati</taxon>
        <taxon>Pseudomonadota</taxon>
        <taxon>Alphaproteobacteria</taxon>
        <taxon>Sphingomonadales</taxon>
        <taxon>Sphingomonadaceae</taxon>
        <taxon>Sphingobium</taxon>
    </lineage>
</organism>
<protein>
    <recommendedName>
        <fullName evidence="1">DUF5615 domain-containing protein</fullName>
    </recommendedName>
</protein>
<accession>A0A1E1EXS6</accession>
<dbReference type="AlphaFoldDB" id="A0A1E1EXS6"/>
<dbReference type="InterPro" id="IPR041049">
    <property type="entry name" value="DUF5615"/>
</dbReference>
<feature type="domain" description="DUF5615" evidence="1">
    <location>
        <begin position="1"/>
        <end position="95"/>
    </location>
</feature>